<dbReference type="EMBL" id="LR796257">
    <property type="protein sequence ID" value="CAB4132008.1"/>
    <property type="molecule type" value="Genomic_DNA"/>
</dbReference>
<gene>
    <name evidence="1" type="ORF">UFOVP136_7</name>
</gene>
<accession>A0A6J5LBP6</accession>
<evidence type="ECO:0000313" key="1">
    <source>
        <dbReference type="EMBL" id="CAB4132008.1"/>
    </source>
</evidence>
<name>A0A6J5LBP6_9CAUD</name>
<organism evidence="1">
    <name type="scientific">uncultured Caudovirales phage</name>
    <dbReference type="NCBI Taxonomy" id="2100421"/>
    <lineage>
        <taxon>Viruses</taxon>
        <taxon>Duplodnaviria</taxon>
        <taxon>Heunggongvirae</taxon>
        <taxon>Uroviricota</taxon>
        <taxon>Caudoviricetes</taxon>
        <taxon>Peduoviridae</taxon>
        <taxon>Maltschvirus</taxon>
        <taxon>Maltschvirus maltsch</taxon>
    </lineage>
</organism>
<reference evidence="1" key="1">
    <citation type="submission" date="2020-04" db="EMBL/GenBank/DDBJ databases">
        <authorList>
            <person name="Chiriac C."/>
            <person name="Salcher M."/>
            <person name="Ghai R."/>
            <person name="Kavagutti S V."/>
        </authorList>
    </citation>
    <scope>NUCLEOTIDE SEQUENCE</scope>
</reference>
<sequence>MNLQRIENTREAWLNPIDEPEDTRPCCVYCGDRFDPASSEQDEYCSPAHWHLDRMGEVKGQILAWIGQSRSEKQILKLMQLYWFYWMSDSTVNRWKRVIARQFAINY</sequence>
<protein>
    <submittedName>
        <fullName evidence="1">Uncharacterized protein</fullName>
    </submittedName>
</protein>
<proteinExistence type="predicted"/>